<organism evidence="19 20">
    <name type="scientific">Athelia psychrophila</name>
    <dbReference type="NCBI Taxonomy" id="1759441"/>
    <lineage>
        <taxon>Eukaryota</taxon>
        <taxon>Fungi</taxon>
        <taxon>Dikarya</taxon>
        <taxon>Basidiomycota</taxon>
        <taxon>Agaricomycotina</taxon>
        <taxon>Agaricomycetes</taxon>
        <taxon>Agaricomycetidae</taxon>
        <taxon>Atheliales</taxon>
        <taxon>Atheliaceae</taxon>
        <taxon>Athelia</taxon>
    </lineage>
</organism>
<dbReference type="PROSITE" id="PS52035">
    <property type="entry name" value="PEPTIDASE_M14"/>
    <property type="match status" value="1"/>
</dbReference>
<evidence type="ECO:0000256" key="1">
    <source>
        <dbReference type="ARBA" id="ARBA00001947"/>
    </source>
</evidence>
<dbReference type="GO" id="GO:0006508">
    <property type="term" value="P:proteolysis"/>
    <property type="evidence" value="ECO:0007669"/>
    <property type="project" value="UniProtKB-KW"/>
</dbReference>
<keyword evidence="6" id="KW-0645">Protease</keyword>
<keyword evidence="20" id="KW-1185">Reference proteome</keyword>
<protein>
    <recommendedName>
        <fullName evidence="14">Inactive metallocarboxypeptidase ECM14</fullName>
    </recommendedName>
    <alternativeName>
        <fullName evidence="15">Inactive metallocarboxypeptidase ecm14</fullName>
    </alternativeName>
</protein>
<evidence type="ECO:0000256" key="12">
    <source>
        <dbReference type="ARBA" id="ARBA00023157"/>
    </source>
</evidence>
<evidence type="ECO:0000313" key="19">
    <source>
        <dbReference type="EMBL" id="KZP26760.1"/>
    </source>
</evidence>
<keyword evidence="12" id="KW-1015">Disulfide bond</keyword>
<dbReference type="Pfam" id="PF00246">
    <property type="entry name" value="Peptidase_M14"/>
    <property type="match status" value="2"/>
</dbReference>
<dbReference type="AlphaFoldDB" id="A0A166Q509"/>
<comment type="subcellular location">
    <subcellularLocation>
        <location evidence="2">Secreted</location>
    </subcellularLocation>
</comment>
<evidence type="ECO:0000256" key="16">
    <source>
        <dbReference type="PROSITE-ProRule" id="PRU01379"/>
    </source>
</evidence>
<keyword evidence="4" id="KW-0964">Secreted</keyword>
<keyword evidence="11" id="KW-0482">Metalloprotease</keyword>
<dbReference type="PANTHER" id="PTHR11705">
    <property type="entry name" value="PROTEASE FAMILY M14 CARBOXYPEPTIDASE A,B"/>
    <property type="match status" value="1"/>
</dbReference>
<evidence type="ECO:0000256" key="15">
    <source>
        <dbReference type="ARBA" id="ARBA00026213"/>
    </source>
</evidence>
<keyword evidence="5" id="KW-0121">Carboxypeptidase</keyword>
<comment type="function">
    <text evidence="13">Inactive carboxypeptidase that may play a role in cell wall organization and biogenesis.</text>
</comment>
<dbReference type="GO" id="GO:0004181">
    <property type="term" value="F:metallocarboxypeptidase activity"/>
    <property type="evidence" value="ECO:0007669"/>
    <property type="project" value="InterPro"/>
</dbReference>
<dbReference type="GO" id="GO:0005615">
    <property type="term" value="C:extracellular space"/>
    <property type="evidence" value="ECO:0007669"/>
    <property type="project" value="TreeGrafter"/>
</dbReference>
<evidence type="ECO:0000256" key="10">
    <source>
        <dbReference type="ARBA" id="ARBA00022833"/>
    </source>
</evidence>
<dbReference type="SUPFAM" id="SSF53187">
    <property type="entry name" value="Zn-dependent exopeptidases"/>
    <property type="match status" value="1"/>
</dbReference>
<dbReference type="InterPro" id="IPR000834">
    <property type="entry name" value="Peptidase_M14"/>
</dbReference>
<comment type="caution">
    <text evidence="16">Lacks conserved residue(s) required for the propagation of feature annotation.</text>
</comment>
<dbReference type="PRINTS" id="PR00765">
    <property type="entry name" value="CRBOXYPTASEA"/>
</dbReference>
<keyword evidence="9" id="KW-0378">Hydrolase</keyword>
<evidence type="ECO:0000256" key="11">
    <source>
        <dbReference type="ARBA" id="ARBA00023049"/>
    </source>
</evidence>
<comment type="similarity">
    <text evidence="3 16">Belongs to the peptidase M14 family.</text>
</comment>
<dbReference type="STRING" id="436010.A0A166Q509"/>
<evidence type="ECO:0000256" key="2">
    <source>
        <dbReference type="ARBA" id="ARBA00004613"/>
    </source>
</evidence>
<accession>A0A166Q509</accession>
<sequence length="528" mass="58418">MLHSLRLPASLLTALALLALECQCYARSSPQKVLSRPVEVGPLQGTDCMQGDSGSGLLKRFLASDVDLEEVLDIAVKDDLDIWQVTPNHVDVYWPPPSAQSAASPAEDRLRAYPHTANAIPISAPRVPSASQANNWTSSPSLSTFHEDYHPLHEIEAFMAQLARDYPALVQVIRVGISGEGRELLGVRIGRAPLQGTKSKGKSGAREKMGFVLTGAQHAREWVATSTTLYLMHALVANRTDSDSLISLLDHFTFYIIPTPNPDGYDYTWETDRFWYKNRMQTGPHSKCVGVDMNRNWGYKWRSTVSFAESSAAARPPPPTDTCSQWYPGNRAFEAPEVNHIAAYVDTLPNLKAFVDLRSYGQMISSPFSYSCSKTPKDAENQLEAALGAASAIRKAHGAAFVVRSALGPIPRRCLMFDADVVVCCFVVLVFRRPDRCARHSTRELPLPHHPTTLPPALLRDAHAGLRAHGNIVDWMYKRAGIKYSYAAHLRDTGTYGFALPPRFIRAVGEETANMIEYISKFIVVVEK</sequence>
<evidence type="ECO:0000256" key="14">
    <source>
        <dbReference type="ARBA" id="ARBA00026187"/>
    </source>
</evidence>
<evidence type="ECO:0000256" key="8">
    <source>
        <dbReference type="ARBA" id="ARBA00022729"/>
    </source>
</evidence>
<dbReference type="FunFam" id="3.40.630.10:FF:000084">
    <property type="entry name" value="Carboxypeptidase B2"/>
    <property type="match status" value="1"/>
</dbReference>
<dbReference type="GO" id="GO:0008270">
    <property type="term" value="F:zinc ion binding"/>
    <property type="evidence" value="ECO:0007669"/>
    <property type="project" value="InterPro"/>
</dbReference>
<dbReference type="OrthoDB" id="3626597at2759"/>
<evidence type="ECO:0000256" key="4">
    <source>
        <dbReference type="ARBA" id="ARBA00022525"/>
    </source>
</evidence>
<dbReference type="CDD" id="cd03860">
    <property type="entry name" value="M14_CP_A-B_like"/>
    <property type="match status" value="1"/>
</dbReference>
<feature type="signal peptide" evidence="17">
    <location>
        <begin position="1"/>
        <end position="26"/>
    </location>
</feature>
<dbReference type="SMART" id="SM00631">
    <property type="entry name" value="Zn_pept"/>
    <property type="match status" value="1"/>
</dbReference>
<evidence type="ECO:0000313" key="20">
    <source>
        <dbReference type="Proteomes" id="UP000076532"/>
    </source>
</evidence>
<evidence type="ECO:0000256" key="13">
    <source>
        <dbReference type="ARBA" id="ARBA00025210"/>
    </source>
</evidence>
<evidence type="ECO:0000256" key="7">
    <source>
        <dbReference type="ARBA" id="ARBA00022723"/>
    </source>
</evidence>
<keyword evidence="10" id="KW-0862">Zinc</keyword>
<evidence type="ECO:0000256" key="5">
    <source>
        <dbReference type="ARBA" id="ARBA00022645"/>
    </source>
</evidence>
<proteinExistence type="inferred from homology"/>
<dbReference type="Proteomes" id="UP000076532">
    <property type="component" value="Unassembled WGS sequence"/>
</dbReference>
<evidence type="ECO:0000256" key="9">
    <source>
        <dbReference type="ARBA" id="ARBA00022801"/>
    </source>
</evidence>
<keyword evidence="8 17" id="KW-0732">Signal</keyword>
<evidence type="ECO:0000256" key="17">
    <source>
        <dbReference type="SAM" id="SignalP"/>
    </source>
</evidence>
<reference evidence="19 20" key="1">
    <citation type="journal article" date="2016" name="Mol. Biol. Evol.">
        <title>Comparative Genomics of Early-Diverging Mushroom-Forming Fungi Provides Insights into the Origins of Lignocellulose Decay Capabilities.</title>
        <authorList>
            <person name="Nagy L.G."/>
            <person name="Riley R."/>
            <person name="Tritt A."/>
            <person name="Adam C."/>
            <person name="Daum C."/>
            <person name="Floudas D."/>
            <person name="Sun H."/>
            <person name="Yadav J.S."/>
            <person name="Pangilinan J."/>
            <person name="Larsson K.H."/>
            <person name="Matsuura K."/>
            <person name="Barry K."/>
            <person name="Labutti K."/>
            <person name="Kuo R."/>
            <person name="Ohm R.A."/>
            <person name="Bhattacharya S.S."/>
            <person name="Shirouzu T."/>
            <person name="Yoshinaga Y."/>
            <person name="Martin F.M."/>
            <person name="Grigoriev I.V."/>
            <person name="Hibbett D.S."/>
        </authorList>
    </citation>
    <scope>NUCLEOTIDE SEQUENCE [LARGE SCALE GENOMIC DNA]</scope>
    <source>
        <strain evidence="19 20">CBS 109695</strain>
    </source>
</reference>
<evidence type="ECO:0000256" key="3">
    <source>
        <dbReference type="ARBA" id="ARBA00005988"/>
    </source>
</evidence>
<dbReference type="Gene3D" id="3.40.630.10">
    <property type="entry name" value="Zn peptidases"/>
    <property type="match status" value="1"/>
</dbReference>
<dbReference type="EMBL" id="KV417512">
    <property type="protein sequence ID" value="KZP26760.1"/>
    <property type="molecule type" value="Genomic_DNA"/>
</dbReference>
<evidence type="ECO:0000256" key="6">
    <source>
        <dbReference type="ARBA" id="ARBA00022670"/>
    </source>
</evidence>
<comment type="cofactor">
    <cofactor evidence="1">
        <name>Zn(2+)</name>
        <dbReference type="ChEBI" id="CHEBI:29105"/>
    </cofactor>
</comment>
<feature type="chain" id="PRO_5007878603" description="Inactive metallocarboxypeptidase ECM14" evidence="17">
    <location>
        <begin position="27"/>
        <end position="528"/>
    </location>
</feature>
<name>A0A166Q509_9AGAM</name>
<dbReference type="PANTHER" id="PTHR11705:SF147">
    <property type="entry name" value="INACTIVE METALLOCARBOXYPEPTIDASE ECM14"/>
    <property type="match status" value="1"/>
</dbReference>
<feature type="domain" description="Peptidase M14" evidence="18">
    <location>
        <begin position="148"/>
        <end position="523"/>
    </location>
</feature>
<gene>
    <name evidence="19" type="ORF">FIBSPDRAFT_781521</name>
</gene>
<keyword evidence="7" id="KW-0479">Metal-binding</keyword>
<evidence type="ECO:0000259" key="18">
    <source>
        <dbReference type="PROSITE" id="PS52035"/>
    </source>
</evidence>